<keyword evidence="2" id="KW-0479">Metal-binding</keyword>
<dbReference type="GO" id="GO:0044281">
    <property type="term" value="P:small molecule metabolic process"/>
    <property type="evidence" value="ECO:0007669"/>
    <property type="project" value="UniProtKB-ARBA"/>
</dbReference>
<dbReference type="PANTHER" id="PTHR42796:SF4">
    <property type="entry name" value="FUMARYLACETOACETATE HYDROLASE DOMAIN-CONTAINING PROTEIN 2A"/>
    <property type="match status" value="1"/>
</dbReference>
<evidence type="ECO:0000259" key="3">
    <source>
        <dbReference type="Pfam" id="PF01557"/>
    </source>
</evidence>
<dbReference type="Proteomes" id="UP000000321">
    <property type="component" value="Unassembled WGS sequence"/>
</dbReference>
<name>Q1YMZ7_AURMS</name>
<dbReference type="GO" id="GO:0003824">
    <property type="term" value="F:catalytic activity"/>
    <property type="evidence" value="ECO:0007669"/>
    <property type="project" value="InterPro"/>
</dbReference>
<evidence type="ECO:0000256" key="1">
    <source>
        <dbReference type="ARBA" id="ARBA00010211"/>
    </source>
</evidence>
<dbReference type="FunFam" id="3.90.850.10:FF:000012">
    <property type="entry name" value="Putative 2-hydroxyhepta-2,4-diene-1,7-dioate isomerase"/>
    <property type="match status" value="1"/>
</dbReference>
<organism evidence="4 5">
    <name type="scientific">Aurantimonas manganoxydans (strain ATCC BAA-1229 / DSM 21871 / SI85-9A1)</name>
    <dbReference type="NCBI Taxonomy" id="287752"/>
    <lineage>
        <taxon>Bacteria</taxon>
        <taxon>Pseudomonadati</taxon>
        <taxon>Pseudomonadota</taxon>
        <taxon>Alphaproteobacteria</taxon>
        <taxon>Hyphomicrobiales</taxon>
        <taxon>Aurantimonadaceae</taxon>
        <taxon>Aurantimonas</taxon>
    </lineage>
</organism>
<dbReference type="InterPro" id="IPR011234">
    <property type="entry name" value="Fumarylacetoacetase-like_C"/>
</dbReference>
<proteinExistence type="inferred from homology"/>
<dbReference type="Pfam" id="PF01557">
    <property type="entry name" value="FAA_hydrolase"/>
    <property type="match status" value="1"/>
</dbReference>
<dbReference type="InterPro" id="IPR036663">
    <property type="entry name" value="Fumarylacetoacetase_C_sf"/>
</dbReference>
<dbReference type="GO" id="GO:0046872">
    <property type="term" value="F:metal ion binding"/>
    <property type="evidence" value="ECO:0007669"/>
    <property type="project" value="UniProtKB-KW"/>
</dbReference>
<accession>Q1YMZ7</accession>
<dbReference type="BioCyc" id="AURANTIMONAS:SI859A1_02048-MONOMER"/>
<reference evidence="4 5" key="1">
    <citation type="journal article" date="2008" name="Appl. Environ. Microbiol.">
        <title>Genomic insights into Mn(II) oxidation by the marine alphaproteobacterium Aurantimonas sp. strain SI85-9A1.</title>
        <authorList>
            <person name="Dick G.J."/>
            <person name="Podell S."/>
            <person name="Johnson H.A."/>
            <person name="Rivera-Espinoza Y."/>
            <person name="Bernier-Latmani R."/>
            <person name="McCarthy J.K."/>
            <person name="Torpey J.W."/>
            <person name="Clement B.G."/>
            <person name="Gaasterland T."/>
            <person name="Tebo B.M."/>
        </authorList>
    </citation>
    <scope>NUCLEOTIDE SEQUENCE [LARGE SCALE GENOMIC DNA]</scope>
    <source>
        <strain evidence="4 5">SI85-9A1</strain>
    </source>
</reference>
<protein>
    <submittedName>
        <fullName evidence="4">2-keto-4-pentenoate hydratase/2-oxohepta-3-ene-1,7-dioic acid hydratase</fullName>
    </submittedName>
</protein>
<feature type="domain" description="Fumarylacetoacetase-like C-terminal" evidence="3">
    <location>
        <begin position="77"/>
        <end position="282"/>
    </location>
</feature>
<dbReference type="HOGENOM" id="CLU_028458_3_4_5"/>
<dbReference type="PANTHER" id="PTHR42796">
    <property type="entry name" value="FUMARYLACETOACETATE HYDROLASE DOMAIN-CONTAINING PROTEIN 2A-RELATED"/>
    <property type="match status" value="1"/>
</dbReference>
<dbReference type="SUPFAM" id="SSF56529">
    <property type="entry name" value="FAH"/>
    <property type="match status" value="1"/>
</dbReference>
<sequence>MRKDAMKLVRYGPAGQEKPGMIDADGQLRDLSGQVADISGEVLSDAGIARLAALDPASLPAVDGSPRFGPCVGQTSKILCIGLNYSDHAAETGAEPPTEPIVFAKALNALCGPNDDVEMPRNSQALDWEVELAVVIGTKAKYVSEADAMNHVAGFAVMNDVSERDFQTKRQGQWTKGKSHDTFGPLGPWLVTRDAVADPHNLSMWLDVNGERRQTGNTSTLIFNVPHVVSYLSQFMTLMPGDVISTGTPPGVAMGMKPPQYLKVGDVMTLGIEGLGEQKQTVIAA</sequence>
<gene>
    <name evidence="4" type="ORF">SI859A1_02048</name>
</gene>
<dbReference type="AlphaFoldDB" id="Q1YMZ7"/>
<evidence type="ECO:0000313" key="4">
    <source>
        <dbReference type="EMBL" id="EAS51234.1"/>
    </source>
</evidence>
<keyword evidence="5" id="KW-1185">Reference proteome</keyword>
<comment type="similarity">
    <text evidence="1">Belongs to the FAH family.</text>
</comment>
<evidence type="ECO:0000313" key="5">
    <source>
        <dbReference type="Proteomes" id="UP000000321"/>
    </source>
</evidence>
<evidence type="ECO:0000256" key="2">
    <source>
        <dbReference type="ARBA" id="ARBA00022723"/>
    </source>
</evidence>
<dbReference type="EMBL" id="AAPJ01000001">
    <property type="protein sequence ID" value="EAS51234.1"/>
    <property type="molecule type" value="Genomic_DNA"/>
</dbReference>
<comment type="caution">
    <text evidence="4">The sequence shown here is derived from an EMBL/GenBank/DDBJ whole genome shotgun (WGS) entry which is preliminary data.</text>
</comment>
<dbReference type="Gene3D" id="3.90.850.10">
    <property type="entry name" value="Fumarylacetoacetase-like, C-terminal domain"/>
    <property type="match status" value="1"/>
</dbReference>
<dbReference type="InterPro" id="IPR051121">
    <property type="entry name" value="FAH"/>
</dbReference>